<proteinExistence type="predicted"/>
<protein>
    <submittedName>
        <fullName evidence="3">SPOR domain-containing protein</fullName>
    </submittedName>
</protein>
<feature type="compositionally biased region" description="Low complexity" evidence="1">
    <location>
        <begin position="90"/>
        <end position="106"/>
    </location>
</feature>
<feature type="domain" description="SPOR" evidence="2">
    <location>
        <begin position="137"/>
        <end position="216"/>
    </location>
</feature>
<evidence type="ECO:0000256" key="1">
    <source>
        <dbReference type="SAM" id="MobiDB-lite"/>
    </source>
</evidence>
<feature type="compositionally biased region" description="Low complexity" evidence="1">
    <location>
        <begin position="121"/>
        <end position="132"/>
    </location>
</feature>
<feature type="region of interest" description="Disordered" evidence="1">
    <location>
        <begin position="40"/>
        <end position="132"/>
    </location>
</feature>
<accession>A0ABW2QIB7</accession>
<dbReference type="EMBL" id="JBHTCA010000005">
    <property type="protein sequence ID" value="MFC7409189.1"/>
    <property type="molecule type" value="Genomic_DNA"/>
</dbReference>
<gene>
    <name evidence="3" type="ORF">ACFQPB_09985</name>
</gene>
<dbReference type="InterPro" id="IPR052521">
    <property type="entry name" value="Cell_div_SPOR-domain"/>
</dbReference>
<reference evidence="4" key="1">
    <citation type="journal article" date="2019" name="Int. J. Syst. Evol. Microbiol.">
        <title>The Global Catalogue of Microorganisms (GCM) 10K type strain sequencing project: providing services to taxonomists for standard genome sequencing and annotation.</title>
        <authorList>
            <consortium name="The Broad Institute Genomics Platform"/>
            <consortium name="The Broad Institute Genome Sequencing Center for Infectious Disease"/>
            <person name="Wu L."/>
            <person name="Ma J."/>
        </authorList>
    </citation>
    <scope>NUCLEOTIDE SEQUENCE [LARGE SCALE GENOMIC DNA]</scope>
    <source>
        <strain evidence="4">CGMCC 1.12371</strain>
    </source>
</reference>
<keyword evidence="4" id="KW-1185">Reference proteome</keyword>
<evidence type="ECO:0000313" key="4">
    <source>
        <dbReference type="Proteomes" id="UP001596501"/>
    </source>
</evidence>
<dbReference type="SUPFAM" id="SSF110997">
    <property type="entry name" value="Sporulation related repeat"/>
    <property type="match status" value="1"/>
</dbReference>
<dbReference type="PANTHER" id="PTHR38687:SF1">
    <property type="entry name" value="CELL DIVISION PROTEIN DEDD"/>
    <property type="match status" value="1"/>
</dbReference>
<evidence type="ECO:0000313" key="3">
    <source>
        <dbReference type="EMBL" id="MFC7409189.1"/>
    </source>
</evidence>
<evidence type="ECO:0000259" key="2">
    <source>
        <dbReference type="PROSITE" id="PS51724"/>
    </source>
</evidence>
<dbReference type="PANTHER" id="PTHR38687">
    <property type="entry name" value="CELL DIVISION PROTEIN DEDD-RELATED"/>
    <property type="match status" value="1"/>
</dbReference>
<dbReference type="InterPro" id="IPR036680">
    <property type="entry name" value="SPOR-like_sf"/>
</dbReference>
<dbReference type="RefSeq" id="WP_382222537.1">
    <property type="nucleotide sequence ID" value="NZ_JBHTCA010000005.1"/>
</dbReference>
<dbReference type="Pfam" id="PF05036">
    <property type="entry name" value="SPOR"/>
    <property type="match status" value="1"/>
</dbReference>
<dbReference type="Proteomes" id="UP001596501">
    <property type="component" value="Unassembled WGS sequence"/>
</dbReference>
<dbReference type="InterPro" id="IPR007730">
    <property type="entry name" value="SPOR-like_dom"/>
</dbReference>
<dbReference type="Gene3D" id="3.30.70.1070">
    <property type="entry name" value="Sporulation related repeat"/>
    <property type="match status" value="1"/>
</dbReference>
<name>A0ABW2QIB7_9BURK</name>
<comment type="caution">
    <text evidence="3">The sequence shown here is derived from an EMBL/GenBank/DDBJ whole genome shotgun (WGS) entry which is preliminary data.</text>
</comment>
<sequence length="217" mass="22164">MKKQLGGTLIGFLAGLLVGLGLALAVAVYVTKVPVPFVDRGVSRKPTQDAIEAEKNRNWNPNAGLAGNKPATPKADAQAPEEGAVKAEGSPAPAAKPAATSPATSSDPLGDLARSRTQGNPPSGGTVATAPAGGATESDAFIYFVQAGAFRTPADAEAQRAKLAMLGFDAKVTEREQAGQTVYRVRTGPHRAKADADATQAKLAGNGIEAALVRVQR</sequence>
<organism evidence="3 4">
    <name type="scientific">Hydrogenophaga atypica</name>
    <dbReference type="NCBI Taxonomy" id="249409"/>
    <lineage>
        <taxon>Bacteria</taxon>
        <taxon>Pseudomonadati</taxon>
        <taxon>Pseudomonadota</taxon>
        <taxon>Betaproteobacteria</taxon>
        <taxon>Burkholderiales</taxon>
        <taxon>Comamonadaceae</taxon>
        <taxon>Hydrogenophaga</taxon>
    </lineage>
</organism>
<dbReference type="PROSITE" id="PS51724">
    <property type="entry name" value="SPOR"/>
    <property type="match status" value="1"/>
</dbReference>